<evidence type="ECO:0000313" key="4">
    <source>
        <dbReference type="WBParaSite" id="nRc.2.0.1.t00541-RA"/>
    </source>
</evidence>
<feature type="region of interest" description="Disordered" evidence="1">
    <location>
        <begin position="86"/>
        <end position="122"/>
    </location>
</feature>
<feature type="compositionally biased region" description="Polar residues" evidence="1">
    <location>
        <begin position="171"/>
        <end position="198"/>
    </location>
</feature>
<keyword evidence="2" id="KW-0812">Transmembrane</keyword>
<evidence type="ECO:0000256" key="1">
    <source>
        <dbReference type="SAM" id="MobiDB-lite"/>
    </source>
</evidence>
<feature type="region of interest" description="Disordered" evidence="1">
    <location>
        <begin position="1"/>
        <end position="27"/>
    </location>
</feature>
<sequence length="297" mass="31927">MDKRSQYISNDSNNDRSAYVKGNVGTGSPVVFSVVSATPAKESTPANNDQNAQKLEKTSPSPTTSLSMDDALKYPKKSVLEIDIKKAAAPQTVGAPDTAKGPSATRDVPETQHCNGRVEPKKHAERNIFFDYALSSTDQSPTSSSKVKNLIDFYENKSSPSSSPSVKRTGKSWSPKSLMTPISSKSVELEKQTPSSQLVIEDDAKKTSAEANSSIVSPKDKKSDSFSPVSHAKVIILAEDNKQTTKKAESSNKSGEDGHVNITGKPSTDEEFACKNIVILFLAVLILILLTFAICAK</sequence>
<accession>A0A915HGV4</accession>
<feature type="compositionally biased region" description="Basic and acidic residues" evidence="1">
    <location>
        <begin position="241"/>
        <end position="259"/>
    </location>
</feature>
<evidence type="ECO:0000256" key="2">
    <source>
        <dbReference type="SAM" id="Phobius"/>
    </source>
</evidence>
<keyword evidence="3" id="KW-1185">Reference proteome</keyword>
<dbReference type="Proteomes" id="UP000887565">
    <property type="component" value="Unplaced"/>
</dbReference>
<organism evidence="3 4">
    <name type="scientific">Romanomermis culicivorax</name>
    <name type="common">Nematode worm</name>
    <dbReference type="NCBI Taxonomy" id="13658"/>
    <lineage>
        <taxon>Eukaryota</taxon>
        <taxon>Metazoa</taxon>
        <taxon>Ecdysozoa</taxon>
        <taxon>Nematoda</taxon>
        <taxon>Enoplea</taxon>
        <taxon>Dorylaimia</taxon>
        <taxon>Mermithida</taxon>
        <taxon>Mermithoidea</taxon>
        <taxon>Mermithidae</taxon>
        <taxon>Romanomermis</taxon>
    </lineage>
</organism>
<feature type="compositionally biased region" description="Polar residues" evidence="1">
    <location>
        <begin position="44"/>
        <end position="67"/>
    </location>
</feature>
<keyword evidence="2" id="KW-1133">Transmembrane helix</keyword>
<feature type="region of interest" description="Disordered" evidence="1">
    <location>
        <begin position="241"/>
        <end position="265"/>
    </location>
</feature>
<evidence type="ECO:0000313" key="3">
    <source>
        <dbReference type="Proteomes" id="UP000887565"/>
    </source>
</evidence>
<name>A0A915HGV4_ROMCU</name>
<feature type="region of interest" description="Disordered" evidence="1">
    <location>
        <begin position="155"/>
        <end position="227"/>
    </location>
</feature>
<keyword evidence="2" id="KW-0472">Membrane</keyword>
<protein>
    <submittedName>
        <fullName evidence="4">Uncharacterized protein</fullName>
    </submittedName>
</protein>
<feature type="region of interest" description="Disordered" evidence="1">
    <location>
        <begin position="39"/>
        <end position="71"/>
    </location>
</feature>
<proteinExistence type="predicted"/>
<reference evidence="4" key="1">
    <citation type="submission" date="2022-11" db="UniProtKB">
        <authorList>
            <consortium name="WormBaseParasite"/>
        </authorList>
    </citation>
    <scope>IDENTIFICATION</scope>
</reference>
<dbReference type="AlphaFoldDB" id="A0A915HGV4"/>
<feature type="transmembrane region" description="Helical" evidence="2">
    <location>
        <begin position="277"/>
        <end position="296"/>
    </location>
</feature>
<dbReference type="WBParaSite" id="nRc.2.0.1.t00541-RA">
    <property type="protein sequence ID" value="nRc.2.0.1.t00541-RA"/>
    <property type="gene ID" value="nRc.2.0.1.g00541"/>
</dbReference>
<feature type="compositionally biased region" description="Polar residues" evidence="1">
    <location>
        <begin position="1"/>
        <end position="16"/>
    </location>
</feature>